<keyword evidence="2" id="KW-1185">Reference proteome</keyword>
<accession>A0A9W4EAV1</accession>
<name>A0A9W4EAV1_9ACTN</name>
<evidence type="ECO:0000313" key="2">
    <source>
        <dbReference type="Proteomes" id="UP001152519"/>
    </source>
</evidence>
<sequence>MRPCPGTAVLQLGHLDVRAQDPHLLRAEIHERRDTVLDADYPAEAVHVMCDLVARGEVLGGRRGRCLEGAGRQATLGRRRLCHDSV</sequence>
<dbReference type="EMBL" id="CAJSLV010000092">
    <property type="protein sequence ID" value="CAG6397815.1"/>
    <property type="molecule type" value="Genomic_DNA"/>
</dbReference>
<organism evidence="1 2">
    <name type="scientific">Actinacidiphila cocklensis</name>
    <dbReference type="NCBI Taxonomy" id="887465"/>
    <lineage>
        <taxon>Bacteria</taxon>
        <taxon>Bacillati</taxon>
        <taxon>Actinomycetota</taxon>
        <taxon>Actinomycetes</taxon>
        <taxon>Kitasatosporales</taxon>
        <taxon>Streptomycetaceae</taxon>
        <taxon>Actinacidiphila</taxon>
    </lineage>
</organism>
<reference evidence="1" key="1">
    <citation type="submission" date="2021-05" db="EMBL/GenBank/DDBJ databases">
        <authorList>
            <person name="Arsene-Ploetze F."/>
        </authorList>
    </citation>
    <scope>NUCLEOTIDE SEQUENCE</scope>
    <source>
        <strain evidence="1">DSM 42138</strain>
    </source>
</reference>
<proteinExistence type="predicted"/>
<evidence type="ECO:0000313" key="1">
    <source>
        <dbReference type="EMBL" id="CAG6397815.1"/>
    </source>
</evidence>
<dbReference type="Proteomes" id="UP001152519">
    <property type="component" value="Unassembled WGS sequence"/>
</dbReference>
<protein>
    <submittedName>
        <fullName evidence="1">Uncharacterized protein</fullName>
    </submittedName>
</protein>
<gene>
    <name evidence="1" type="ORF">SCOCK_60148</name>
</gene>
<dbReference type="AlphaFoldDB" id="A0A9W4EAV1"/>
<comment type="caution">
    <text evidence="1">The sequence shown here is derived from an EMBL/GenBank/DDBJ whole genome shotgun (WGS) entry which is preliminary data.</text>
</comment>